<dbReference type="InterPro" id="IPR026371">
    <property type="entry name" value="PGF_CTERM"/>
</dbReference>
<proteinExistence type="predicted"/>
<name>A0A7J3M1L8_ARCFL</name>
<reference evidence="2" key="1">
    <citation type="journal article" date="2020" name="mSystems">
        <title>Genome- and Community-Level Interaction Insights into Carbon Utilization and Element Cycling Functions of Hydrothermarchaeota in Hydrothermal Sediment.</title>
        <authorList>
            <person name="Zhou Z."/>
            <person name="Liu Y."/>
            <person name="Xu W."/>
            <person name="Pan J."/>
            <person name="Luo Z.H."/>
            <person name="Li M."/>
        </authorList>
    </citation>
    <scope>NUCLEOTIDE SEQUENCE [LARGE SCALE GENOMIC DNA]</scope>
    <source>
        <strain evidence="2">SpSt-587</strain>
    </source>
</reference>
<evidence type="ECO:0000313" key="2">
    <source>
        <dbReference type="EMBL" id="HGT82280.1"/>
    </source>
</evidence>
<protein>
    <submittedName>
        <fullName evidence="2">PGF-pre-PGF domain-containing protein</fullName>
    </submittedName>
</protein>
<gene>
    <name evidence="2" type="ORF">ENT52_00895</name>
</gene>
<dbReference type="InterPro" id="IPR026453">
    <property type="entry name" value="PGF_pre_PGF"/>
</dbReference>
<accession>A0A7J3M1L8</accession>
<evidence type="ECO:0000259" key="1">
    <source>
        <dbReference type="Pfam" id="PF18204"/>
    </source>
</evidence>
<sequence>MRWIKLDTRLTGKDENYNYYRAEVPGFSYFAVILESPTTPTPTPTPTPIPIPTPAVTPTPKPTPGFEAIFAIAGLAAIANLLRRELNFISLNFLTFNPFLI</sequence>
<dbReference type="Pfam" id="PF18204">
    <property type="entry name" value="PGF-CTERM"/>
    <property type="match status" value="1"/>
</dbReference>
<organism evidence="2">
    <name type="scientific">Archaeoglobus fulgidus</name>
    <dbReference type="NCBI Taxonomy" id="2234"/>
    <lineage>
        <taxon>Archaea</taxon>
        <taxon>Methanobacteriati</taxon>
        <taxon>Methanobacteriota</taxon>
        <taxon>Archaeoglobi</taxon>
        <taxon>Archaeoglobales</taxon>
        <taxon>Archaeoglobaceae</taxon>
        <taxon>Archaeoglobus</taxon>
    </lineage>
</organism>
<dbReference type="EMBL" id="DSYZ01000019">
    <property type="protein sequence ID" value="HGT82280.1"/>
    <property type="molecule type" value="Genomic_DNA"/>
</dbReference>
<comment type="caution">
    <text evidence="2">The sequence shown here is derived from an EMBL/GenBank/DDBJ whole genome shotgun (WGS) entry which is preliminary data.</text>
</comment>
<feature type="domain" description="PGF-CTERM archaeal protein-sorting signal" evidence="1">
    <location>
        <begin position="63"/>
        <end position="84"/>
    </location>
</feature>
<dbReference type="AlphaFoldDB" id="A0A7J3M1L8"/>
<dbReference type="NCBIfam" id="TIGR04213">
    <property type="entry name" value="PGF_pre_PGF"/>
    <property type="match status" value="1"/>
</dbReference>